<keyword evidence="1" id="KW-1133">Transmembrane helix</keyword>
<protein>
    <submittedName>
        <fullName evidence="2">Uncharacterized protein</fullName>
    </submittedName>
</protein>
<feature type="transmembrane region" description="Helical" evidence="1">
    <location>
        <begin position="37"/>
        <end position="57"/>
    </location>
</feature>
<dbReference type="Proteomes" id="UP000216885">
    <property type="component" value="Unassembled WGS sequence"/>
</dbReference>
<keyword evidence="1" id="KW-0472">Membrane</keyword>
<accession>A0A261U345</accession>
<organism evidence="2 3">
    <name type="scientific">Bordetella genomosp. 4</name>
    <dbReference type="NCBI Taxonomy" id="463044"/>
    <lineage>
        <taxon>Bacteria</taxon>
        <taxon>Pseudomonadati</taxon>
        <taxon>Pseudomonadota</taxon>
        <taxon>Betaproteobacteria</taxon>
        <taxon>Burkholderiales</taxon>
        <taxon>Alcaligenaceae</taxon>
        <taxon>Bordetella</taxon>
    </lineage>
</organism>
<keyword evidence="3" id="KW-1185">Reference proteome</keyword>
<gene>
    <name evidence="2" type="ORF">CAL20_11315</name>
</gene>
<feature type="transmembrane region" description="Helical" evidence="1">
    <location>
        <begin position="78"/>
        <end position="96"/>
    </location>
</feature>
<comment type="caution">
    <text evidence="2">The sequence shown here is derived from an EMBL/GenBank/DDBJ whole genome shotgun (WGS) entry which is preliminary data.</text>
</comment>
<dbReference type="EMBL" id="NEVQ01000013">
    <property type="protein sequence ID" value="OZI56035.1"/>
    <property type="molecule type" value="Genomic_DNA"/>
</dbReference>
<sequence length="139" mass="15537">MGKLRDTRLVYRERLIVYAIGVTICLASAQYGESPVVMAVIPAISMWISMSIVIHVCMSLMHAFRDPITSSLGVPNRVLNVIFLVVGLTIIAAATWYASADIGTWGCLFLLFALDGRLCERESWRRYRLRQAREIAGSD</sequence>
<proteinExistence type="predicted"/>
<keyword evidence="1" id="KW-0812">Transmembrane</keyword>
<evidence type="ECO:0000256" key="1">
    <source>
        <dbReference type="SAM" id="Phobius"/>
    </source>
</evidence>
<reference evidence="2 3" key="1">
    <citation type="submission" date="2017-05" db="EMBL/GenBank/DDBJ databases">
        <title>Complete and WGS of Bordetella genogroups.</title>
        <authorList>
            <person name="Spilker T."/>
            <person name="LiPuma J."/>
        </authorList>
    </citation>
    <scope>NUCLEOTIDE SEQUENCE [LARGE SCALE GENOMIC DNA]</scope>
    <source>
        <strain evidence="2 3">AU9919</strain>
    </source>
</reference>
<dbReference type="AlphaFoldDB" id="A0A261U345"/>
<evidence type="ECO:0000313" key="3">
    <source>
        <dbReference type="Proteomes" id="UP000216885"/>
    </source>
</evidence>
<feature type="transmembrane region" description="Helical" evidence="1">
    <location>
        <begin position="15"/>
        <end position="31"/>
    </location>
</feature>
<evidence type="ECO:0000313" key="2">
    <source>
        <dbReference type="EMBL" id="OZI56035.1"/>
    </source>
</evidence>
<name>A0A261U345_9BORD</name>